<sequence>MKDERSVNQLFMLLGVLLGVAAGALWGLIYIAPLMVPEYNPVLVALGRFIAFGVVSLPFMYFLRKDLRRFSKADIIEAFKYPLFGNVVFYSTLTICIRLAGAPLAGMFMALIPVLVAIASNFRYQKEGRALSWNVITPPLIVIFVGLVIANWSEFQYMTAGAESGLNFWIGVVFGIIAVILWTWFSIMNGEWLLAHPSHNSAAWTALQGVTVLPVVVIAWGVVAWPMGFLDTTEGLFGPRPVAFLLVALMLGFVCSWVAMLCWNGMSQRLPSALGGQLIVFESISSVIYAMIFRGQMPTASLVIGYTILMVGVLGSLYVF</sequence>
<comment type="caution">
    <text evidence="3">The sequence shown here is derived from an EMBL/GenBank/DDBJ whole genome shotgun (WGS) entry which is preliminary data.</text>
</comment>
<evidence type="ECO:0000259" key="2">
    <source>
        <dbReference type="Pfam" id="PF00892"/>
    </source>
</evidence>
<keyword evidence="1" id="KW-0812">Transmembrane</keyword>
<feature type="non-terminal residue" evidence="3">
    <location>
        <position position="320"/>
    </location>
</feature>
<feature type="transmembrane region" description="Helical" evidence="1">
    <location>
        <begin position="83"/>
        <end position="101"/>
    </location>
</feature>
<feature type="domain" description="EamA" evidence="2">
    <location>
        <begin position="14"/>
        <end position="133"/>
    </location>
</feature>
<evidence type="ECO:0000313" key="3">
    <source>
        <dbReference type="EMBL" id="EJX02223.1"/>
    </source>
</evidence>
<feature type="transmembrane region" description="Helical" evidence="1">
    <location>
        <begin position="206"/>
        <end position="230"/>
    </location>
</feature>
<feature type="transmembrane region" description="Helical" evidence="1">
    <location>
        <begin position="131"/>
        <end position="153"/>
    </location>
</feature>
<keyword evidence="1" id="KW-1133">Transmembrane helix</keyword>
<feature type="transmembrane region" description="Helical" evidence="1">
    <location>
        <begin position="299"/>
        <end position="319"/>
    </location>
</feature>
<protein>
    <submittedName>
        <fullName evidence="3">Integral membrane protein</fullName>
    </submittedName>
</protein>
<feature type="transmembrane region" description="Helical" evidence="1">
    <location>
        <begin position="107"/>
        <end position="124"/>
    </location>
</feature>
<feature type="transmembrane region" description="Helical" evidence="1">
    <location>
        <begin position="242"/>
        <end position="262"/>
    </location>
</feature>
<dbReference type="GO" id="GO:0016020">
    <property type="term" value="C:membrane"/>
    <property type="evidence" value="ECO:0007669"/>
    <property type="project" value="InterPro"/>
</dbReference>
<feature type="transmembrane region" description="Helical" evidence="1">
    <location>
        <begin position="274"/>
        <end position="293"/>
    </location>
</feature>
<proteinExistence type="predicted"/>
<feature type="transmembrane region" description="Helical" evidence="1">
    <location>
        <begin position="165"/>
        <end position="185"/>
    </location>
</feature>
<name>J9GJL5_9ZZZZ</name>
<accession>J9GJL5</accession>
<feature type="transmembrane region" description="Helical" evidence="1">
    <location>
        <begin position="42"/>
        <end position="63"/>
    </location>
</feature>
<dbReference type="Pfam" id="PF00892">
    <property type="entry name" value="EamA"/>
    <property type="match status" value="1"/>
</dbReference>
<dbReference type="AlphaFoldDB" id="J9GJL5"/>
<evidence type="ECO:0000256" key="1">
    <source>
        <dbReference type="SAM" id="Phobius"/>
    </source>
</evidence>
<organism evidence="3">
    <name type="scientific">gut metagenome</name>
    <dbReference type="NCBI Taxonomy" id="749906"/>
    <lineage>
        <taxon>unclassified sequences</taxon>
        <taxon>metagenomes</taxon>
        <taxon>organismal metagenomes</taxon>
    </lineage>
</organism>
<dbReference type="InterPro" id="IPR000620">
    <property type="entry name" value="EamA_dom"/>
</dbReference>
<keyword evidence="1" id="KW-0472">Membrane</keyword>
<feature type="transmembrane region" description="Helical" evidence="1">
    <location>
        <begin position="12"/>
        <end position="36"/>
    </location>
</feature>
<dbReference type="EMBL" id="AMCI01002637">
    <property type="protein sequence ID" value="EJX02223.1"/>
    <property type="molecule type" value="Genomic_DNA"/>
</dbReference>
<gene>
    <name evidence="3" type="ORF">EVA_09671</name>
</gene>
<reference evidence="3" key="1">
    <citation type="journal article" date="2012" name="PLoS ONE">
        <title>Gene sets for utilization of primary and secondary nutrition supplies in the distal gut of endangered iberian lynx.</title>
        <authorList>
            <person name="Alcaide M."/>
            <person name="Messina E."/>
            <person name="Richter M."/>
            <person name="Bargiela R."/>
            <person name="Peplies J."/>
            <person name="Huws S.A."/>
            <person name="Newbold C.J."/>
            <person name="Golyshin P.N."/>
            <person name="Simon M.A."/>
            <person name="Lopez G."/>
            <person name="Yakimov M.M."/>
            <person name="Ferrer M."/>
        </authorList>
    </citation>
    <scope>NUCLEOTIDE SEQUENCE</scope>
</reference>